<keyword evidence="2" id="KW-1185">Reference proteome</keyword>
<gene>
    <name evidence="1" type="ORF">ACFFHT_09740</name>
</gene>
<dbReference type="SUPFAM" id="SSF142906">
    <property type="entry name" value="YjbR-like"/>
    <property type="match status" value="1"/>
</dbReference>
<proteinExistence type="predicted"/>
<dbReference type="Gene3D" id="3.90.1150.30">
    <property type="match status" value="1"/>
</dbReference>
<dbReference type="PANTHER" id="PTHR35145">
    <property type="entry name" value="CYTOPLASMIC PROTEIN-RELATED"/>
    <property type="match status" value="1"/>
</dbReference>
<organism evidence="1 2">
    <name type="scientific">Gallibacterium melopsittaci</name>
    <dbReference type="NCBI Taxonomy" id="516063"/>
    <lineage>
        <taxon>Bacteria</taxon>
        <taxon>Pseudomonadati</taxon>
        <taxon>Pseudomonadota</taxon>
        <taxon>Gammaproteobacteria</taxon>
        <taxon>Pasteurellales</taxon>
        <taxon>Pasteurellaceae</taxon>
        <taxon>Gallibacterium</taxon>
    </lineage>
</organism>
<reference evidence="1 2" key="1">
    <citation type="submission" date="2024-09" db="EMBL/GenBank/DDBJ databases">
        <authorList>
            <person name="Sun Q."/>
            <person name="Mori K."/>
        </authorList>
    </citation>
    <scope>NUCLEOTIDE SEQUENCE [LARGE SCALE GENOMIC DNA]</scope>
    <source>
        <strain evidence="1 2">CCM 7538</strain>
    </source>
</reference>
<dbReference type="PANTHER" id="PTHR35145:SF1">
    <property type="entry name" value="CYTOPLASMIC PROTEIN"/>
    <property type="match status" value="1"/>
</dbReference>
<keyword evidence="1" id="KW-0238">DNA-binding</keyword>
<dbReference type="Proteomes" id="UP001589769">
    <property type="component" value="Unassembled WGS sequence"/>
</dbReference>
<evidence type="ECO:0000313" key="2">
    <source>
        <dbReference type="Proteomes" id="UP001589769"/>
    </source>
</evidence>
<dbReference type="Pfam" id="PF04237">
    <property type="entry name" value="YjbR"/>
    <property type="match status" value="1"/>
</dbReference>
<dbReference type="InterPro" id="IPR058532">
    <property type="entry name" value="YjbR/MT2646/Rv2570-like"/>
</dbReference>
<name>A0ABV6HYX2_9PAST</name>
<protein>
    <submittedName>
        <fullName evidence="1">MmcQ/YjbR family DNA-binding protein</fullName>
    </submittedName>
</protein>
<comment type="caution">
    <text evidence="1">The sequence shown here is derived from an EMBL/GenBank/DDBJ whole genome shotgun (WGS) entry which is preliminary data.</text>
</comment>
<sequence>MLTQQTLFQYLLERYQSKPENLFLKHPDYAVFRHHLTQKWFALFMLVPAGKLGLKSSEIKPILNIKLHPEFIDILRQQTGYYPAYHMNKQHWISIDLTQVNDLNELIPLIEDSYVLTK</sequence>
<dbReference type="GO" id="GO:0003677">
    <property type="term" value="F:DNA binding"/>
    <property type="evidence" value="ECO:0007669"/>
    <property type="project" value="UniProtKB-KW"/>
</dbReference>
<accession>A0ABV6HYX2</accession>
<dbReference type="InterPro" id="IPR038056">
    <property type="entry name" value="YjbR-like_sf"/>
</dbReference>
<evidence type="ECO:0000313" key="1">
    <source>
        <dbReference type="EMBL" id="MFC0323827.1"/>
    </source>
</evidence>
<dbReference type="InterPro" id="IPR007351">
    <property type="entry name" value="YjbR"/>
</dbReference>
<dbReference type="EMBL" id="JBHLWA010000046">
    <property type="protein sequence ID" value="MFC0323827.1"/>
    <property type="molecule type" value="Genomic_DNA"/>
</dbReference>
<dbReference type="RefSeq" id="WP_382375733.1">
    <property type="nucleotide sequence ID" value="NZ_JBHLWA010000046.1"/>
</dbReference>